<dbReference type="AlphaFoldDB" id="A0A3G8JMQ9"/>
<dbReference type="InterPro" id="IPR003673">
    <property type="entry name" value="CoA-Trfase_fam_III"/>
</dbReference>
<feature type="compositionally biased region" description="Polar residues" evidence="1">
    <location>
        <begin position="359"/>
        <end position="376"/>
    </location>
</feature>
<keyword evidence="3" id="KW-1185">Reference proteome</keyword>
<dbReference type="InterPro" id="IPR050509">
    <property type="entry name" value="CoA-transferase_III"/>
</dbReference>
<protein>
    <submittedName>
        <fullName evidence="2">CoA-transferase/lyase DddD</fullName>
        <ecNumber evidence="2">2.-.-.-</ecNumber>
    </submittedName>
</protein>
<dbReference type="RefSeq" id="WP_124708170.1">
    <property type="nucleotide sequence ID" value="NZ_CP033972.1"/>
</dbReference>
<dbReference type="OrthoDB" id="9797653at2"/>
<dbReference type="PANTHER" id="PTHR48228:SF5">
    <property type="entry name" value="ALPHA-METHYLACYL-COA RACEMASE"/>
    <property type="match status" value="1"/>
</dbReference>
<feature type="region of interest" description="Disordered" evidence="1">
    <location>
        <begin position="354"/>
        <end position="378"/>
    </location>
</feature>
<dbReference type="EMBL" id="CP033972">
    <property type="protein sequence ID" value="AZG45470.1"/>
    <property type="molecule type" value="Genomic_DNA"/>
</dbReference>
<dbReference type="Gene3D" id="3.40.50.10540">
    <property type="entry name" value="Crotonobetainyl-coa:carnitine coa-transferase, domain 1"/>
    <property type="match status" value="3"/>
</dbReference>
<dbReference type="PANTHER" id="PTHR48228">
    <property type="entry name" value="SUCCINYL-COA--D-CITRAMALATE COA-TRANSFERASE"/>
    <property type="match status" value="1"/>
</dbReference>
<keyword evidence="2" id="KW-0456">Lyase</keyword>
<evidence type="ECO:0000313" key="3">
    <source>
        <dbReference type="Proteomes" id="UP000271469"/>
    </source>
</evidence>
<dbReference type="SUPFAM" id="SSF89796">
    <property type="entry name" value="CoA-transferase family III (CaiB/BaiF)"/>
    <property type="match status" value="2"/>
</dbReference>
<organism evidence="2 3">
    <name type="scientific">Gordonia insulae</name>
    <dbReference type="NCBI Taxonomy" id="2420509"/>
    <lineage>
        <taxon>Bacteria</taxon>
        <taxon>Bacillati</taxon>
        <taxon>Actinomycetota</taxon>
        <taxon>Actinomycetes</taxon>
        <taxon>Mycobacteriales</taxon>
        <taxon>Gordoniaceae</taxon>
        <taxon>Gordonia</taxon>
    </lineage>
</organism>
<proteinExistence type="predicted"/>
<dbReference type="Proteomes" id="UP000271469">
    <property type="component" value="Chromosome"/>
</dbReference>
<reference evidence="2 3" key="1">
    <citation type="submission" date="2018-11" db="EMBL/GenBank/DDBJ databases">
        <title>Gordonia insulae sp. nov., isolated from an island soil.</title>
        <authorList>
            <person name="Kim Y.S."/>
            <person name="Kim S.B."/>
        </authorList>
    </citation>
    <scope>NUCLEOTIDE SEQUENCE [LARGE SCALE GENOMIC DNA]</scope>
    <source>
        <strain evidence="2 3">MMS17-SY073</strain>
    </source>
</reference>
<dbReference type="EC" id="2.-.-.-" evidence="2"/>
<name>A0A3G8JMQ9_9ACTN</name>
<dbReference type="Pfam" id="PF02515">
    <property type="entry name" value="CoA_transf_3"/>
    <property type="match status" value="2"/>
</dbReference>
<evidence type="ECO:0000256" key="1">
    <source>
        <dbReference type="SAM" id="MobiDB-lite"/>
    </source>
</evidence>
<dbReference type="GO" id="GO:0016829">
    <property type="term" value="F:lyase activity"/>
    <property type="evidence" value="ECO:0007669"/>
    <property type="project" value="UniProtKB-KW"/>
</dbReference>
<sequence>MTNSILEGIRIIDLASGLAGPMATRLLAEAGADVIKIEHPEGDPIREHHPAAFSNWNRSKRSIVLDLNTQQGRDHLLGLLAEADILVHGFSPARAAALGLDDQTLSQHNQHLIVSAVTGYMRTHPDAEKPGYEVLVQAQTAMMDEQMGHDDGPTHLRLPLASWTAAYLAASGILARLILRQRTGKAGPAHTSLQQGAYAAMGCFWNREEHPTEFLIAKIPLPKRMAFPAITLFRCADGRWIQTLGGFMENPLVIETIAMMGEEYVFVPFQQMPTPEQKDLWQRMFEQRDSGEWLQAFWDGDVPAGMVYSIGEVLKDPQVIANGHVTEVDDPVWGKVRQSTNPFHLSPAGMVQSAAPTLGQHQGESWSARNELSVSPSGPYPRRPLEGLKVLDFGMFLAGPFAPSLMADMGADVIKVEATTGDRMRISELMFIGCQRGKRSLAIDLTKDESRDVIERLVKWADVVHHNLRRPAAESLGIDEPTLRKIKPDLIYCHVSSYGSEGPRADWPGYDPIAQAYSGHMDAGAGKGNPPMWIRSAPLDFQTALSSLVGTLLAVYQRDRTGNGNMVTASLMGIAATLNSETMILPDGSFAPTPELDHDQKLVGEGYGVYRTGDGWVAVAAVGKTKVGRLREAVGATSETTLAAAFAALSVDKALALLGESGIPAESVRVDYQDEFFDDPDNQRVKLATHTEHKVYGRVDNAGAFWVFDDLDLTLDRPVPLLGEHSSEILADLGFEDAAMSAMTDNGTVVVTDVAFIPR</sequence>
<dbReference type="GO" id="GO:0016740">
    <property type="term" value="F:transferase activity"/>
    <property type="evidence" value="ECO:0007669"/>
    <property type="project" value="UniProtKB-KW"/>
</dbReference>
<evidence type="ECO:0000313" key="2">
    <source>
        <dbReference type="EMBL" id="AZG45470.1"/>
    </source>
</evidence>
<dbReference type="InterPro" id="IPR023606">
    <property type="entry name" value="CoA-Trfase_III_dom_1_sf"/>
</dbReference>
<dbReference type="KEGG" id="gom:D7316_02066"/>
<accession>A0A3G8JMQ9</accession>
<keyword evidence="2" id="KW-0808">Transferase</keyword>
<gene>
    <name evidence="2" type="primary">dddD_2</name>
    <name evidence="2" type="ORF">D7316_02066</name>
</gene>